<evidence type="ECO:0000313" key="2">
    <source>
        <dbReference type="Proteomes" id="UP001303647"/>
    </source>
</evidence>
<evidence type="ECO:0008006" key="3">
    <source>
        <dbReference type="Google" id="ProtNLM"/>
    </source>
</evidence>
<dbReference type="EMBL" id="MU857694">
    <property type="protein sequence ID" value="KAK4245669.1"/>
    <property type="molecule type" value="Genomic_DNA"/>
</dbReference>
<dbReference type="PANTHER" id="PTHR40257">
    <property type="match status" value="1"/>
</dbReference>
<gene>
    <name evidence="1" type="ORF">C7999DRAFT_16141</name>
</gene>
<organism evidence="1 2">
    <name type="scientific">Corynascus novoguineensis</name>
    <dbReference type="NCBI Taxonomy" id="1126955"/>
    <lineage>
        <taxon>Eukaryota</taxon>
        <taxon>Fungi</taxon>
        <taxon>Dikarya</taxon>
        <taxon>Ascomycota</taxon>
        <taxon>Pezizomycotina</taxon>
        <taxon>Sordariomycetes</taxon>
        <taxon>Sordariomycetidae</taxon>
        <taxon>Sordariales</taxon>
        <taxon>Chaetomiaceae</taxon>
        <taxon>Corynascus</taxon>
    </lineage>
</organism>
<comment type="caution">
    <text evidence="1">The sequence shown here is derived from an EMBL/GenBank/DDBJ whole genome shotgun (WGS) entry which is preliminary data.</text>
</comment>
<dbReference type="AlphaFoldDB" id="A0AAN7CP32"/>
<name>A0AAN7CP32_9PEZI</name>
<sequence>MVVCQLHLVSLKPEVSVSCFLRTLRQGGVKPIFQARVLRWMILPKNISIGHLLARNIRWDLLLGLEADAILPNHDETGIAAIWTVPCGVSARALSDYGRLNASLLSQARGGAGVAEAITDLREPLPTGTSSSGEGSSQDLELSTEWVQWMVGLPVPAREHPVSMLNLLAFAPGKKEQYKQYGTEFSQRVGSRHGGHVKLVGRVLDGCPARDDGWDEIAYVHYPSIRHFAALAASDDYQEVNKKYRLGALKDTFILCCQEVDDGGELAAARAGSSKL</sequence>
<dbReference type="Gene3D" id="3.30.70.100">
    <property type="match status" value="1"/>
</dbReference>
<proteinExistence type="predicted"/>
<dbReference type="PANTHER" id="PTHR40257:SF1">
    <property type="entry name" value="DUF1330 DOMAIN-CONTAINING PROTEIN"/>
    <property type="match status" value="1"/>
</dbReference>
<evidence type="ECO:0000313" key="1">
    <source>
        <dbReference type="EMBL" id="KAK4245669.1"/>
    </source>
</evidence>
<protein>
    <recommendedName>
        <fullName evidence="3">DUF1330 domain-containing protein</fullName>
    </recommendedName>
</protein>
<reference evidence="1" key="1">
    <citation type="journal article" date="2023" name="Mol. Phylogenet. Evol.">
        <title>Genome-scale phylogeny and comparative genomics of the fungal order Sordariales.</title>
        <authorList>
            <person name="Hensen N."/>
            <person name="Bonometti L."/>
            <person name="Westerberg I."/>
            <person name="Brannstrom I.O."/>
            <person name="Guillou S."/>
            <person name="Cros-Aarteil S."/>
            <person name="Calhoun S."/>
            <person name="Haridas S."/>
            <person name="Kuo A."/>
            <person name="Mondo S."/>
            <person name="Pangilinan J."/>
            <person name="Riley R."/>
            <person name="LaButti K."/>
            <person name="Andreopoulos B."/>
            <person name="Lipzen A."/>
            <person name="Chen C."/>
            <person name="Yan M."/>
            <person name="Daum C."/>
            <person name="Ng V."/>
            <person name="Clum A."/>
            <person name="Steindorff A."/>
            <person name="Ohm R.A."/>
            <person name="Martin F."/>
            <person name="Silar P."/>
            <person name="Natvig D.O."/>
            <person name="Lalanne C."/>
            <person name="Gautier V."/>
            <person name="Ament-Velasquez S.L."/>
            <person name="Kruys A."/>
            <person name="Hutchinson M.I."/>
            <person name="Powell A.J."/>
            <person name="Barry K."/>
            <person name="Miller A.N."/>
            <person name="Grigoriev I.V."/>
            <person name="Debuchy R."/>
            <person name="Gladieux P."/>
            <person name="Hiltunen Thoren M."/>
            <person name="Johannesson H."/>
        </authorList>
    </citation>
    <scope>NUCLEOTIDE SEQUENCE</scope>
    <source>
        <strain evidence="1">CBS 359.72</strain>
    </source>
</reference>
<keyword evidence="2" id="KW-1185">Reference proteome</keyword>
<reference evidence="1" key="2">
    <citation type="submission" date="2023-05" db="EMBL/GenBank/DDBJ databases">
        <authorList>
            <consortium name="Lawrence Berkeley National Laboratory"/>
            <person name="Steindorff A."/>
            <person name="Hensen N."/>
            <person name="Bonometti L."/>
            <person name="Westerberg I."/>
            <person name="Brannstrom I.O."/>
            <person name="Guillou S."/>
            <person name="Cros-Aarteil S."/>
            <person name="Calhoun S."/>
            <person name="Haridas S."/>
            <person name="Kuo A."/>
            <person name="Mondo S."/>
            <person name="Pangilinan J."/>
            <person name="Riley R."/>
            <person name="Labutti K."/>
            <person name="Andreopoulos B."/>
            <person name="Lipzen A."/>
            <person name="Chen C."/>
            <person name="Yanf M."/>
            <person name="Daum C."/>
            <person name="Ng V."/>
            <person name="Clum A."/>
            <person name="Ohm R."/>
            <person name="Martin F."/>
            <person name="Silar P."/>
            <person name="Natvig D."/>
            <person name="Lalanne C."/>
            <person name="Gautier V."/>
            <person name="Ament-Velasquez S.L."/>
            <person name="Kruys A."/>
            <person name="Hutchinson M.I."/>
            <person name="Powell A.J."/>
            <person name="Barry K."/>
            <person name="Miller A.N."/>
            <person name="Grigoriev I.V."/>
            <person name="Debuchy R."/>
            <person name="Gladieux P."/>
            <person name="Thoren M.H."/>
            <person name="Johannesson H."/>
        </authorList>
    </citation>
    <scope>NUCLEOTIDE SEQUENCE</scope>
    <source>
        <strain evidence="1">CBS 359.72</strain>
    </source>
</reference>
<dbReference type="InterPro" id="IPR011008">
    <property type="entry name" value="Dimeric_a/b-barrel"/>
</dbReference>
<dbReference type="Proteomes" id="UP001303647">
    <property type="component" value="Unassembled WGS sequence"/>
</dbReference>
<accession>A0AAN7CP32</accession>
<dbReference type="SUPFAM" id="SSF54909">
    <property type="entry name" value="Dimeric alpha+beta barrel"/>
    <property type="match status" value="1"/>
</dbReference>